<dbReference type="SUPFAM" id="SSF109709">
    <property type="entry name" value="KorB DNA-binding domain-like"/>
    <property type="match status" value="1"/>
</dbReference>
<dbReference type="EMBL" id="JN585763">
    <property type="protein sequence ID" value="AFM92583.1"/>
    <property type="molecule type" value="Genomic_DNA"/>
</dbReference>
<dbReference type="GO" id="GO:0005694">
    <property type="term" value="C:chromosome"/>
    <property type="evidence" value="ECO:0007669"/>
    <property type="project" value="TreeGrafter"/>
</dbReference>
<dbReference type="Gene3D" id="1.10.10.2830">
    <property type="match status" value="1"/>
</dbReference>
<dbReference type="InterPro" id="IPR004437">
    <property type="entry name" value="ParB/RepB/Spo0J"/>
</dbReference>
<evidence type="ECO:0000313" key="4">
    <source>
        <dbReference type="EMBL" id="AFM92583.1"/>
    </source>
</evidence>
<accession>I6U2R4</accession>
<comment type="similarity">
    <text evidence="1">Belongs to the ParB family.</text>
</comment>
<evidence type="ECO:0000259" key="3">
    <source>
        <dbReference type="SMART" id="SM00470"/>
    </source>
</evidence>
<organism evidence="4">
    <name type="scientific">Acaryochloris sp. HICR111A</name>
    <dbReference type="NCBI Taxonomy" id="576912"/>
    <lineage>
        <taxon>Bacteria</taxon>
        <taxon>Bacillati</taxon>
        <taxon>Cyanobacteriota</taxon>
        <taxon>Cyanophyceae</taxon>
        <taxon>Acaryochloridales</taxon>
        <taxon>Acaryochloridaceae</taxon>
        <taxon>Acaryochloris</taxon>
    </lineage>
</organism>
<dbReference type="PANTHER" id="PTHR33375:SF7">
    <property type="entry name" value="CHROMOSOME 2-PARTITIONING PROTEIN PARB-RELATED"/>
    <property type="match status" value="1"/>
</dbReference>
<feature type="compositionally biased region" description="Polar residues" evidence="2">
    <location>
        <begin position="13"/>
        <end position="26"/>
    </location>
</feature>
<sequence>MERAMNSTHKRQSTSLNRSRATPSRETIPQLKAEIGNLRCHDQTSLEIPIDRIIPLQLPGEMKQPRLYYDPRKMELLRKSIQKHGVLEPIFLRRGQADIFEIISGERRWRCCQALGIPSIPAIVRNMSDGDALEAALIAHLLNEEISTIEQTESILGLLSLRFHLSTEAVKTSLYQLKNSRTRGIDTPNTFSEEQIETIHGILSEFGLKLSSFVSNRLPLLNLRPNILRAVREGRLSPTNAVLINRQPQESHEFLMSQAEGKTKKELADLIRATANLGMQPAKKRLISDQIHERFKAISKQPELLVNPDVAKRLMRIDVLLQEIEAIGGQSSSKN</sequence>
<dbReference type="InterPro" id="IPR003115">
    <property type="entry name" value="ParB_N"/>
</dbReference>
<feature type="domain" description="ParB-like N-terminal" evidence="3">
    <location>
        <begin position="46"/>
        <end position="141"/>
    </location>
</feature>
<dbReference type="Gene3D" id="3.90.1530.30">
    <property type="match status" value="1"/>
</dbReference>
<reference evidence="4" key="1">
    <citation type="journal article" date="2012" name="ISME J.">
        <title>Dinitrogen fixation in a unicellular chlorophyll d-containing cyanobacterium.</title>
        <authorList>
            <person name="Pfreundt U."/>
            <person name="Stal L.J."/>
            <person name="Voss B."/>
            <person name="Hess W.R."/>
        </authorList>
    </citation>
    <scope>NUCLEOTIDE SEQUENCE</scope>
    <source>
        <strain evidence="4">HICR111A</strain>
    </source>
</reference>
<proteinExistence type="inferred from homology"/>
<dbReference type="GO" id="GO:0007059">
    <property type="term" value="P:chromosome segregation"/>
    <property type="evidence" value="ECO:0007669"/>
    <property type="project" value="TreeGrafter"/>
</dbReference>
<evidence type="ECO:0000256" key="1">
    <source>
        <dbReference type="ARBA" id="ARBA00006295"/>
    </source>
</evidence>
<dbReference type="InterPro" id="IPR036086">
    <property type="entry name" value="ParB/Sulfiredoxin_sf"/>
</dbReference>
<name>I6U2R4_9CYAN</name>
<feature type="region of interest" description="Disordered" evidence="2">
    <location>
        <begin position="1"/>
        <end position="26"/>
    </location>
</feature>
<dbReference type="SUPFAM" id="SSF110849">
    <property type="entry name" value="ParB/Sulfiredoxin"/>
    <property type="match status" value="1"/>
</dbReference>
<dbReference type="InterPro" id="IPR050336">
    <property type="entry name" value="Chromosome_partition/occlusion"/>
</dbReference>
<dbReference type="NCBIfam" id="TIGR00180">
    <property type="entry name" value="parB_part"/>
    <property type="match status" value="1"/>
</dbReference>
<protein>
    <submittedName>
        <fullName evidence="4">ParB family chromosome partitioning protein</fullName>
    </submittedName>
</protein>
<evidence type="ECO:0000256" key="2">
    <source>
        <dbReference type="SAM" id="MobiDB-lite"/>
    </source>
</evidence>
<dbReference type="Pfam" id="PF02195">
    <property type="entry name" value="ParB_N"/>
    <property type="match status" value="1"/>
</dbReference>
<dbReference type="AlphaFoldDB" id="I6U2R4"/>
<dbReference type="PANTHER" id="PTHR33375">
    <property type="entry name" value="CHROMOSOME-PARTITIONING PROTEIN PARB-RELATED"/>
    <property type="match status" value="1"/>
</dbReference>
<dbReference type="SMART" id="SM00470">
    <property type="entry name" value="ParB"/>
    <property type="match status" value="1"/>
</dbReference>
<dbReference type="GO" id="GO:0003677">
    <property type="term" value="F:DNA binding"/>
    <property type="evidence" value="ECO:0007669"/>
    <property type="project" value="InterPro"/>
</dbReference>